<dbReference type="SUPFAM" id="SSF88697">
    <property type="entry name" value="PUA domain-like"/>
    <property type="match status" value="1"/>
</dbReference>
<name>A0A1F7Y076_9BACT</name>
<organism evidence="2 3">
    <name type="scientific">Candidatus Woesebacteria bacterium RIFCSPHIGHO2_01_FULL_38_9</name>
    <dbReference type="NCBI Taxonomy" id="1802492"/>
    <lineage>
        <taxon>Bacteria</taxon>
        <taxon>Candidatus Woeseibacteriota</taxon>
    </lineage>
</organism>
<dbReference type="Gene3D" id="2.30.130.30">
    <property type="entry name" value="Hypothetical protein"/>
    <property type="match status" value="1"/>
</dbReference>
<evidence type="ECO:0000313" key="3">
    <source>
        <dbReference type="Proteomes" id="UP000178419"/>
    </source>
</evidence>
<reference evidence="2 3" key="1">
    <citation type="journal article" date="2016" name="Nat. Commun.">
        <title>Thousands of microbial genomes shed light on interconnected biogeochemical processes in an aquifer system.</title>
        <authorList>
            <person name="Anantharaman K."/>
            <person name="Brown C.T."/>
            <person name="Hug L.A."/>
            <person name="Sharon I."/>
            <person name="Castelle C.J."/>
            <person name="Probst A.J."/>
            <person name="Thomas B.C."/>
            <person name="Singh A."/>
            <person name="Wilkins M.J."/>
            <person name="Karaoz U."/>
            <person name="Brodie E.L."/>
            <person name="Williams K.H."/>
            <person name="Hubbard S.S."/>
            <person name="Banfield J.F."/>
        </authorList>
    </citation>
    <scope>NUCLEOTIDE SEQUENCE [LARGE SCALE GENOMIC DNA]</scope>
</reference>
<dbReference type="InterPro" id="IPR015947">
    <property type="entry name" value="PUA-like_sf"/>
</dbReference>
<sequence length="136" mass="15633">MTYQVQFLRGLKAHGFLEIAMKKYKAISLKQPWANLVCEGKKTIETRKWKTDYRGDLVICSSKKPDIYPAGYALCIVELYGIKPMKKEHEKKACTKIYKGAYSWFLRNIRLINPPIPVSGSVGIFDLKIFNNNSLL</sequence>
<feature type="domain" description="ASCH" evidence="1">
    <location>
        <begin position="27"/>
        <end position="91"/>
    </location>
</feature>
<accession>A0A1F7Y076</accession>
<dbReference type="InterPro" id="IPR007374">
    <property type="entry name" value="ASCH_domain"/>
</dbReference>
<dbReference type="EMBL" id="MGGE01000035">
    <property type="protein sequence ID" value="OGM20701.1"/>
    <property type="molecule type" value="Genomic_DNA"/>
</dbReference>
<dbReference type="Pfam" id="PF04266">
    <property type="entry name" value="ASCH"/>
    <property type="match status" value="1"/>
</dbReference>
<protein>
    <recommendedName>
        <fullName evidence="1">ASCH domain-containing protein</fullName>
    </recommendedName>
</protein>
<evidence type="ECO:0000313" key="2">
    <source>
        <dbReference type="EMBL" id="OGM20701.1"/>
    </source>
</evidence>
<gene>
    <name evidence="2" type="ORF">A2714_03395</name>
</gene>
<evidence type="ECO:0000259" key="1">
    <source>
        <dbReference type="Pfam" id="PF04266"/>
    </source>
</evidence>
<dbReference type="AlphaFoldDB" id="A0A1F7Y076"/>
<proteinExistence type="predicted"/>
<comment type="caution">
    <text evidence="2">The sequence shown here is derived from an EMBL/GenBank/DDBJ whole genome shotgun (WGS) entry which is preliminary data.</text>
</comment>
<dbReference type="Proteomes" id="UP000178419">
    <property type="component" value="Unassembled WGS sequence"/>
</dbReference>